<dbReference type="InterPro" id="IPR001845">
    <property type="entry name" value="HTH_ArsR_DNA-bd_dom"/>
</dbReference>
<evidence type="ECO:0000256" key="1">
    <source>
        <dbReference type="ARBA" id="ARBA00023015"/>
    </source>
</evidence>
<dbReference type="SUPFAM" id="SSF46785">
    <property type="entry name" value="Winged helix' DNA-binding domain"/>
    <property type="match status" value="1"/>
</dbReference>
<comment type="caution">
    <text evidence="6">The sequence shown here is derived from an EMBL/GenBank/DDBJ whole genome shotgun (WGS) entry which is preliminary data.</text>
</comment>
<dbReference type="RefSeq" id="WP_310910977.1">
    <property type="nucleotide sequence ID" value="NZ_JAVLVT010000001.1"/>
</dbReference>
<evidence type="ECO:0000256" key="4">
    <source>
        <dbReference type="SAM" id="MobiDB-lite"/>
    </source>
</evidence>
<dbReference type="CDD" id="cd00090">
    <property type="entry name" value="HTH_ARSR"/>
    <property type="match status" value="1"/>
</dbReference>
<evidence type="ECO:0000256" key="3">
    <source>
        <dbReference type="ARBA" id="ARBA00023163"/>
    </source>
</evidence>
<dbReference type="InterPro" id="IPR051011">
    <property type="entry name" value="Metal_resp_trans_reg"/>
</dbReference>
<accession>A0ABU2H2J5</accession>
<evidence type="ECO:0000256" key="2">
    <source>
        <dbReference type="ARBA" id="ARBA00023125"/>
    </source>
</evidence>
<dbReference type="InterPro" id="IPR036388">
    <property type="entry name" value="WH-like_DNA-bd_sf"/>
</dbReference>
<organism evidence="6 7">
    <name type="scientific">Lipingzhangella rawalii</name>
    <dbReference type="NCBI Taxonomy" id="2055835"/>
    <lineage>
        <taxon>Bacteria</taxon>
        <taxon>Bacillati</taxon>
        <taxon>Actinomycetota</taxon>
        <taxon>Actinomycetes</taxon>
        <taxon>Streptosporangiales</taxon>
        <taxon>Nocardiopsidaceae</taxon>
        <taxon>Lipingzhangella</taxon>
    </lineage>
</organism>
<gene>
    <name evidence="6" type="ORF">RIF23_04285</name>
</gene>
<dbReference type="Gene3D" id="1.10.10.10">
    <property type="entry name" value="Winged helix-like DNA-binding domain superfamily/Winged helix DNA-binding domain"/>
    <property type="match status" value="1"/>
</dbReference>
<keyword evidence="1" id="KW-0805">Transcription regulation</keyword>
<feature type="region of interest" description="Disordered" evidence="4">
    <location>
        <begin position="326"/>
        <end position="346"/>
    </location>
</feature>
<evidence type="ECO:0000259" key="5">
    <source>
        <dbReference type="PROSITE" id="PS50987"/>
    </source>
</evidence>
<dbReference type="InterPro" id="IPR036390">
    <property type="entry name" value="WH_DNA-bd_sf"/>
</dbReference>
<dbReference type="SMART" id="SM00418">
    <property type="entry name" value="HTH_ARSR"/>
    <property type="match status" value="1"/>
</dbReference>
<dbReference type="Proteomes" id="UP001250214">
    <property type="component" value="Unassembled WGS sequence"/>
</dbReference>
<dbReference type="PANTHER" id="PTHR43132:SF8">
    <property type="entry name" value="HTH-TYPE TRANSCRIPTIONAL REGULATOR KMTR"/>
    <property type="match status" value="1"/>
</dbReference>
<name>A0ABU2H2J5_9ACTN</name>
<protein>
    <submittedName>
        <fullName evidence="6">Helix-turn-helix domain-containing protein</fullName>
    </submittedName>
</protein>
<keyword evidence="7" id="KW-1185">Reference proteome</keyword>
<evidence type="ECO:0000313" key="7">
    <source>
        <dbReference type="Proteomes" id="UP001250214"/>
    </source>
</evidence>
<sequence>MTLRIHFTTDDLLRIRLADQPEPQWELVNSAHLLQNRDGHLVFGTWRGEMRSRVLASSQARTTLDLLTRLAPCSTYFPDFLSPLAEHPDPPAGIERVLATPGDQLHREVTLLFGGNQPPGWFNGLARAESGALRALGMLLDQYQRWALLPWWETITTAVGRDLHYRRQALVRGTEELLASFAPLMRWHRPVLEVRGYPVRRELHLRGRGLLLAPSYFCWRQPVTYADPEQPPVLIYPIDRSELWQRELEHRSTPGTELGCLLGGTRARILELITEHGETTTTGLAHSAGISPAAASKHTAVLRESGLVTTQRHGKQARHQVTPLGAQLLRGSGPERRPPLPLRDYV</sequence>
<proteinExistence type="predicted"/>
<dbReference type="Pfam" id="PF01022">
    <property type="entry name" value="HTH_5"/>
    <property type="match status" value="1"/>
</dbReference>
<dbReference type="PROSITE" id="PS50987">
    <property type="entry name" value="HTH_ARSR_2"/>
    <property type="match status" value="1"/>
</dbReference>
<evidence type="ECO:0000313" key="6">
    <source>
        <dbReference type="EMBL" id="MDS1269513.1"/>
    </source>
</evidence>
<dbReference type="EMBL" id="JAVLVT010000001">
    <property type="protein sequence ID" value="MDS1269513.1"/>
    <property type="molecule type" value="Genomic_DNA"/>
</dbReference>
<reference evidence="7" key="1">
    <citation type="submission" date="2023-07" db="EMBL/GenBank/DDBJ databases">
        <title>Novel species in the genus Lipingzhangella isolated from Sambhar Salt Lake.</title>
        <authorList>
            <person name="Jiya N."/>
            <person name="Kajale S."/>
            <person name="Sharma A."/>
        </authorList>
    </citation>
    <scope>NUCLEOTIDE SEQUENCE [LARGE SCALE GENOMIC DNA]</scope>
    <source>
        <strain evidence="7">LS1_29</strain>
    </source>
</reference>
<dbReference type="InterPro" id="IPR011991">
    <property type="entry name" value="ArsR-like_HTH"/>
</dbReference>
<keyword evidence="2" id="KW-0238">DNA-binding</keyword>
<feature type="domain" description="HTH arsR-type" evidence="5">
    <location>
        <begin position="246"/>
        <end position="346"/>
    </location>
</feature>
<dbReference type="PANTHER" id="PTHR43132">
    <property type="entry name" value="ARSENICAL RESISTANCE OPERON REPRESSOR ARSR-RELATED"/>
    <property type="match status" value="1"/>
</dbReference>
<keyword evidence="3" id="KW-0804">Transcription</keyword>